<dbReference type="InterPro" id="IPR029062">
    <property type="entry name" value="Class_I_gatase-like"/>
</dbReference>
<dbReference type="OrthoDB" id="5834503at2"/>
<keyword evidence="5" id="KW-1185">Reference proteome</keyword>
<dbReference type="InterPro" id="IPR035363">
    <property type="entry name" value="LBP_M"/>
</dbReference>
<dbReference type="Gene3D" id="2.60.40.1180">
    <property type="entry name" value="Golgi alpha-mannosidase II"/>
    <property type="match status" value="1"/>
</dbReference>
<dbReference type="NCBIfam" id="TIGR02336">
    <property type="entry name" value="1,3-beta-galactosyl-N-acetylhexosamine phosphorylase"/>
    <property type="match status" value="1"/>
</dbReference>
<feature type="domain" description="Lacto-N-biose phosphorylase-like N-terminal TIM barrel" evidence="1">
    <location>
        <begin position="5"/>
        <end position="438"/>
    </location>
</feature>
<dbReference type="Gene3D" id="3.20.20.80">
    <property type="entry name" value="Glycosidases"/>
    <property type="match status" value="1"/>
</dbReference>
<dbReference type="InterPro" id="IPR035356">
    <property type="entry name" value="LBP_C"/>
</dbReference>
<evidence type="ECO:0000259" key="1">
    <source>
        <dbReference type="Pfam" id="PF09508"/>
    </source>
</evidence>
<dbReference type="RefSeq" id="WP_075361228.1">
    <property type="nucleotide sequence ID" value="NZ_MPDM01000003.1"/>
</dbReference>
<dbReference type="AlphaFoldDB" id="A0A1Q5PQP9"/>
<dbReference type="GO" id="GO:0005975">
    <property type="term" value="P:carbohydrate metabolic process"/>
    <property type="evidence" value="ECO:0007669"/>
    <property type="project" value="UniProtKB-ARBA"/>
</dbReference>
<dbReference type="Gene3D" id="3.40.50.880">
    <property type="match status" value="1"/>
</dbReference>
<protein>
    <submittedName>
        <fullName evidence="4">1,3-beta-galactosyl-N-acetylhexosamine phosphorylase</fullName>
    </submittedName>
</protein>
<dbReference type="GO" id="GO:0004645">
    <property type="term" value="F:1,4-alpha-oligoglucan phosphorylase activity"/>
    <property type="evidence" value="ECO:0007669"/>
    <property type="project" value="InterPro"/>
</dbReference>
<dbReference type="Pfam" id="PF17386">
    <property type="entry name" value="LBP_C"/>
    <property type="match status" value="1"/>
</dbReference>
<dbReference type="InterPro" id="IPR012711">
    <property type="entry name" value="Lacto-N-biose_phosphorylase"/>
</dbReference>
<evidence type="ECO:0000259" key="2">
    <source>
        <dbReference type="Pfam" id="PF17385"/>
    </source>
</evidence>
<gene>
    <name evidence="4" type="ORF">BM477_03065</name>
</gene>
<dbReference type="Proteomes" id="UP000186465">
    <property type="component" value="Unassembled WGS sequence"/>
</dbReference>
<name>A0A1Q5PQP9_9ACTO</name>
<dbReference type="InterPro" id="IPR013783">
    <property type="entry name" value="Ig-like_fold"/>
</dbReference>
<reference evidence="5" key="1">
    <citation type="submission" date="2016-11" db="EMBL/GenBank/DDBJ databases">
        <title>Actinomyces gypaetusis sp. nov. isolated from Gypaetus barbatus in Qinghai Tibet Plateau China.</title>
        <authorList>
            <person name="Meng X."/>
        </authorList>
    </citation>
    <scope>NUCLEOTIDE SEQUENCE [LARGE SCALE GENOMIC DNA]</scope>
    <source>
        <strain evidence="5">DSM 15383</strain>
    </source>
</reference>
<dbReference type="InterPro" id="IPR013780">
    <property type="entry name" value="Glyco_hydro_b"/>
</dbReference>
<evidence type="ECO:0000313" key="5">
    <source>
        <dbReference type="Proteomes" id="UP000186465"/>
    </source>
</evidence>
<dbReference type="Pfam" id="PF09508">
    <property type="entry name" value="Lact_bio_phlase"/>
    <property type="match status" value="1"/>
</dbReference>
<dbReference type="STRING" id="156892.BM477_03065"/>
<comment type="caution">
    <text evidence="4">The sequence shown here is derived from an EMBL/GenBank/DDBJ whole genome shotgun (WGS) entry which is preliminary data.</text>
</comment>
<dbReference type="Pfam" id="PF17385">
    <property type="entry name" value="LBP_M"/>
    <property type="match status" value="1"/>
</dbReference>
<sequence length="722" mass="82175">MTSTGRVTLPIEVGMDEQIIELIQRLGADAVRNSDGTDLPAIAADLAVKIYATYFPARGDNEWAQTHTNESTHFYLMSPRVTSLRGGDLTIDIMDGYYEQQVSPDTDVDVRRMWQVHDRTTNTEVPVEQWDHEGRLVTVHNTIPGHVYTVNFFARQLWDSTQMYNYITNDWHLDPARQKQAPYDVRGTETWEYMKHTMNSWCEENPEIDVVRFTTFFYHFTLVFNTLGKEKFVDWFGYSASVSVAGLDAFEEEYGYRLTAEDFIDQGYYNNPFRSPSPRFKDWMDFQHRFVTSRAKELVDITHAHGKEAMMFLGDNWIGMEPYGEHFPEVGLDAVVGSVGSAATCRMISDIPGVKYTEGRFLPYFFPDVFNNEGDPIGEANQSWLNARRAIVRYPLDRMGYGGYLSLAVQFPAFVDRVEEICAEFRQIHEESQGTRPQNAPFTVGILNAWGKVRSWQTNMVAHALWYKQIYSYVGVIESLAGLPFDVKFYSFNDLRDGVPEEVGVLLNAGPAGTAFSGDVAWDDPELAATIRTWVAEGGAFIGIGEPSAYPKGGAFMQLSDVMGVEREVGLTLNTDKYDEPQGEHFITTDLSEEFYDGEGAGDVYSIAPDTQVLRMKDGSVQLATHEYGRGRAVYMSGLPYSTENSRLLHRALFWVTGREHDFSRFWYCENPELEVAYYPNVRKFLVYNNSEETQSSVVHGLGREWPVHLSPVGFLWMDLTD</sequence>
<dbReference type="InterPro" id="IPR035080">
    <property type="entry name" value="Lact_bio_phlase-like_N"/>
</dbReference>
<feature type="domain" description="Lacto-N-biose phosphorylase C-terminal" evidence="3">
    <location>
        <begin position="667"/>
        <end position="717"/>
    </location>
</feature>
<proteinExistence type="predicted"/>
<dbReference type="EMBL" id="MPDM01000003">
    <property type="protein sequence ID" value="OKL49904.1"/>
    <property type="molecule type" value="Genomic_DNA"/>
</dbReference>
<dbReference type="SUPFAM" id="SSF52317">
    <property type="entry name" value="Class I glutamine amidotransferase-like"/>
    <property type="match status" value="1"/>
</dbReference>
<organism evidence="4 5">
    <name type="scientific">Boudabousia marimammalium</name>
    <dbReference type="NCBI Taxonomy" id="156892"/>
    <lineage>
        <taxon>Bacteria</taxon>
        <taxon>Bacillati</taxon>
        <taxon>Actinomycetota</taxon>
        <taxon>Actinomycetes</taxon>
        <taxon>Actinomycetales</taxon>
        <taxon>Actinomycetaceae</taxon>
        <taxon>Boudabousia</taxon>
    </lineage>
</organism>
<dbReference type="Gene3D" id="2.60.40.10">
    <property type="entry name" value="Immunoglobulins"/>
    <property type="match status" value="1"/>
</dbReference>
<accession>A0A1Q5PQP9</accession>
<feature type="domain" description="Lacto-N-biose phosphorylase central" evidence="2">
    <location>
        <begin position="444"/>
        <end position="660"/>
    </location>
</feature>
<evidence type="ECO:0000259" key="3">
    <source>
        <dbReference type="Pfam" id="PF17386"/>
    </source>
</evidence>
<evidence type="ECO:0000313" key="4">
    <source>
        <dbReference type="EMBL" id="OKL49904.1"/>
    </source>
</evidence>